<keyword evidence="2" id="KW-1185">Reference proteome</keyword>
<protein>
    <submittedName>
        <fullName evidence="1">Uncharacterized protein</fullName>
    </submittedName>
</protein>
<dbReference type="Proteomes" id="UP000095322">
    <property type="component" value="Chromosome I"/>
</dbReference>
<dbReference type="KEGG" id="den:MHIR_DE00060"/>
<dbReference type="STRING" id="1778262.MHIR_DE00060"/>
<proteinExistence type="predicted"/>
<dbReference type="EMBL" id="LN999833">
    <property type="protein sequence ID" value="CUX96422.1"/>
    <property type="molecule type" value="Genomic_DNA"/>
</dbReference>
<evidence type="ECO:0000313" key="1">
    <source>
        <dbReference type="EMBL" id="CUX96422.1"/>
    </source>
</evidence>
<gene>
    <name evidence="1" type="ORF">MHIR_DE00060</name>
</gene>
<sequence length="47" mass="5348">MVIAGKRGYRTYSEQGSRADAGSWFVVKWKRIVTLDNSSARLETQNN</sequence>
<evidence type="ECO:0000313" key="2">
    <source>
        <dbReference type="Proteomes" id="UP000095322"/>
    </source>
</evidence>
<reference evidence="2" key="1">
    <citation type="submission" date="2016-01" db="EMBL/GenBank/DDBJ databases">
        <authorList>
            <person name="Husnik F."/>
        </authorList>
    </citation>
    <scope>NUCLEOTIDE SEQUENCE [LARGE SCALE GENOMIC DNA]</scope>
</reference>
<name>A0A143WRR4_9ENTR</name>
<dbReference type="AlphaFoldDB" id="A0A143WRR4"/>
<organism evidence="1 2">
    <name type="scientific">Candidatus Doolittlea endobia</name>
    <dbReference type="NCBI Taxonomy" id="1778262"/>
    <lineage>
        <taxon>Bacteria</taxon>
        <taxon>Pseudomonadati</taxon>
        <taxon>Pseudomonadota</taxon>
        <taxon>Gammaproteobacteria</taxon>
        <taxon>Enterobacterales</taxon>
        <taxon>Enterobacteriaceae</taxon>
        <taxon>Candidatus Doolittlea</taxon>
    </lineage>
</organism>
<accession>A0A143WRR4</accession>